<name>A0A4C1TMB9_EUMVA</name>
<evidence type="ECO:0000313" key="1">
    <source>
        <dbReference type="EMBL" id="GBP14471.1"/>
    </source>
</evidence>
<organism evidence="1 2">
    <name type="scientific">Eumeta variegata</name>
    <name type="common">Bagworm moth</name>
    <name type="synonym">Eumeta japonica</name>
    <dbReference type="NCBI Taxonomy" id="151549"/>
    <lineage>
        <taxon>Eukaryota</taxon>
        <taxon>Metazoa</taxon>
        <taxon>Ecdysozoa</taxon>
        <taxon>Arthropoda</taxon>
        <taxon>Hexapoda</taxon>
        <taxon>Insecta</taxon>
        <taxon>Pterygota</taxon>
        <taxon>Neoptera</taxon>
        <taxon>Endopterygota</taxon>
        <taxon>Lepidoptera</taxon>
        <taxon>Glossata</taxon>
        <taxon>Ditrysia</taxon>
        <taxon>Tineoidea</taxon>
        <taxon>Psychidae</taxon>
        <taxon>Oiketicinae</taxon>
        <taxon>Eumeta</taxon>
    </lineage>
</organism>
<evidence type="ECO:0000313" key="2">
    <source>
        <dbReference type="Proteomes" id="UP000299102"/>
    </source>
</evidence>
<accession>A0A4C1TMB9</accession>
<keyword evidence="2" id="KW-1185">Reference proteome</keyword>
<reference evidence="1 2" key="1">
    <citation type="journal article" date="2019" name="Commun. Biol.">
        <title>The bagworm genome reveals a unique fibroin gene that provides high tensile strength.</title>
        <authorList>
            <person name="Kono N."/>
            <person name="Nakamura H."/>
            <person name="Ohtoshi R."/>
            <person name="Tomita M."/>
            <person name="Numata K."/>
            <person name="Arakawa K."/>
        </authorList>
    </citation>
    <scope>NUCLEOTIDE SEQUENCE [LARGE SCALE GENOMIC DNA]</scope>
</reference>
<proteinExistence type="predicted"/>
<dbReference type="AlphaFoldDB" id="A0A4C1TMB9"/>
<dbReference type="Proteomes" id="UP000299102">
    <property type="component" value="Unassembled WGS sequence"/>
</dbReference>
<protein>
    <submittedName>
        <fullName evidence="1">Uncharacterized protein</fullName>
    </submittedName>
</protein>
<sequence length="98" mass="11108">MIGAARDLVLFFKWRRNYDEGTPVHIPLKHQKLDTGLESVAETVPQVKKTRITETRVITTTWLVRTLAMLLRVRAKPPLCYSYCASGPADCRRLIPGA</sequence>
<dbReference type="EMBL" id="BGZK01000064">
    <property type="protein sequence ID" value="GBP14471.1"/>
    <property type="molecule type" value="Genomic_DNA"/>
</dbReference>
<comment type="caution">
    <text evidence="1">The sequence shown here is derived from an EMBL/GenBank/DDBJ whole genome shotgun (WGS) entry which is preliminary data.</text>
</comment>
<gene>
    <name evidence="1" type="ORF">EVAR_7754_1</name>
</gene>